<keyword evidence="7" id="KW-0540">Nuclease</keyword>
<dbReference type="InterPro" id="IPR027417">
    <property type="entry name" value="P-loop_NTPase"/>
</dbReference>
<evidence type="ECO:0000256" key="5">
    <source>
        <dbReference type="SAM" id="MobiDB-lite"/>
    </source>
</evidence>
<sequence length="1034" mass="108816">MRIHRLEIQAFGPFAGREVVDFDVLGSQGLFLLNGSTGAGKTSVLDAIAYAFYGQVPGARQGSVRRLRSHHAEPGMGPEVMCEFTAGGRRLEVTRSPEWLRPVKRGTGTTRENASTALRERVDGVWVALSQRNDEAASEIQRLLGMNMAQFTKVVLLAQGEFAAFLRADAKDRQELLEKLFGTEVYKDLEIHLAAAAKDAQAGVTAGVAELVALEQVARSQAAGVLPAASEGADSEEPGDPEPSEAETTGAGLFPWLEAELAVAVEQAQSERGHLNGLLEESQQALSAAQDRKSRHDALESALREQARLAERAPQVAAWDTQLSRHHKAEVLAGSVKADHGAGAELIKAESKAAEALAQLSQDELASRTVTAVGATGAATKTLPASQAQPGITELESVERILSGQEATVAQILPQELRLVAVDAELIRGEEQLLAAQQDVAKLEVAQSRGKEQLTELKEKLGVLRAKTVSLEKASQQLAESTAQLASIEAHTAQLVVVETAHGLDLAARENVVNAKQLWLGAVEHRLALAAGELAAGLVDGEPCMVCGSTIHPAPSPLAGSGADAVRAEKKAKDALTSLEKAAVEAAATLVKERQWLAVLVERGGDGVRHEAAAAVERCTAALAAATDDAARLQEWEAEQGRLETDIAASWTVLLTAKESVASLLAGNSALVKESTQLSAGLQEARDGYATLSLRQQAVATALAATTGALAALRRKVSALQSRDDAAATLQEALQLSDFATSADVEESLMAAPAVAAAKANLDDHARVQTLLAAALESDQVGAARRESEQGLGAPDPETLLALERSLLEHRKAREDAGLRFSLAENALARVRITHAEHAAKELSVAPLRDHANMVSGLADAARGGGDNQLKMTLTSYVLAARLEQVAEAASLRLSTMSGDRYSLTHSDAKAGGNKKSGLGLAVVDGWTQLSRDTSTLSGGESFMASLSLALGLADVVQQESGGLDIETLFVDEGFGSLDEESLDQVMDALEGLRDGGRMVGLVSHVADMKSRIPLHLHVVKGRTGSTLRVGESV</sequence>
<gene>
    <name evidence="7" type="ORF">SAMN04489740_0359</name>
</gene>
<comment type="subunit">
    <text evidence="2">Heterodimer of SbcC and SbcD.</text>
</comment>
<dbReference type="RefSeq" id="WP_074710026.1">
    <property type="nucleotide sequence ID" value="NZ_FNTV01000001.1"/>
</dbReference>
<dbReference type="Gene3D" id="3.40.50.300">
    <property type="entry name" value="P-loop containing nucleotide triphosphate hydrolases"/>
    <property type="match status" value="2"/>
</dbReference>
<dbReference type="AlphaFoldDB" id="A0A1H5EWW1"/>
<dbReference type="SMR" id="A0A1H5EWW1"/>
<name>A0A1H5EWW1_9MICC</name>
<dbReference type="GO" id="GO:0016887">
    <property type="term" value="F:ATP hydrolysis activity"/>
    <property type="evidence" value="ECO:0007669"/>
    <property type="project" value="InterPro"/>
</dbReference>
<feature type="domain" description="Rad50/SbcC-type AAA" evidence="6">
    <location>
        <begin position="5"/>
        <end position="201"/>
    </location>
</feature>
<evidence type="ECO:0000313" key="8">
    <source>
        <dbReference type="Proteomes" id="UP000182725"/>
    </source>
</evidence>
<reference evidence="7 8" key="1">
    <citation type="submission" date="2016-10" db="EMBL/GenBank/DDBJ databases">
        <authorList>
            <person name="de Groot N.N."/>
        </authorList>
    </citation>
    <scope>NUCLEOTIDE SEQUENCE [LARGE SCALE GENOMIC DNA]</scope>
    <source>
        <strain evidence="7 8">DSM 22274</strain>
    </source>
</reference>
<keyword evidence="7" id="KW-0378">Hydrolase</keyword>
<evidence type="ECO:0000259" key="6">
    <source>
        <dbReference type="Pfam" id="PF13476"/>
    </source>
</evidence>
<evidence type="ECO:0000256" key="1">
    <source>
        <dbReference type="ARBA" id="ARBA00006930"/>
    </source>
</evidence>
<dbReference type="GO" id="GO:0006302">
    <property type="term" value="P:double-strand break repair"/>
    <property type="evidence" value="ECO:0007669"/>
    <property type="project" value="InterPro"/>
</dbReference>
<keyword evidence="7" id="KW-0269">Exonuclease</keyword>
<dbReference type="Pfam" id="PF13476">
    <property type="entry name" value="AAA_23"/>
    <property type="match status" value="1"/>
</dbReference>
<dbReference type="PANTHER" id="PTHR32114">
    <property type="entry name" value="ABC TRANSPORTER ABCH.3"/>
    <property type="match status" value="1"/>
</dbReference>
<evidence type="ECO:0000256" key="2">
    <source>
        <dbReference type="ARBA" id="ARBA00011322"/>
    </source>
</evidence>
<dbReference type="Pfam" id="PF13558">
    <property type="entry name" value="SbcC_Walker_B"/>
    <property type="match status" value="1"/>
</dbReference>
<proteinExistence type="inferred from homology"/>
<keyword evidence="4" id="KW-0175">Coiled coil</keyword>
<evidence type="ECO:0000256" key="4">
    <source>
        <dbReference type="SAM" id="Coils"/>
    </source>
</evidence>
<dbReference type="EMBL" id="FNTV01000001">
    <property type="protein sequence ID" value="SED95549.1"/>
    <property type="molecule type" value="Genomic_DNA"/>
</dbReference>
<protein>
    <recommendedName>
        <fullName evidence="3">Nuclease SbcCD subunit C</fullName>
    </recommendedName>
</protein>
<organism evidence="7 8">
    <name type="scientific">Arthrobacter alpinus</name>
    <dbReference type="NCBI Taxonomy" id="656366"/>
    <lineage>
        <taxon>Bacteria</taxon>
        <taxon>Bacillati</taxon>
        <taxon>Actinomycetota</taxon>
        <taxon>Actinomycetes</taxon>
        <taxon>Micrococcales</taxon>
        <taxon>Micrococcaceae</taxon>
        <taxon>Arthrobacter</taxon>
    </lineage>
</organism>
<dbReference type="InterPro" id="IPR038729">
    <property type="entry name" value="Rad50/SbcC_AAA"/>
</dbReference>
<accession>A0A1H5EWW1</accession>
<evidence type="ECO:0000256" key="3">
    <source>
        <dbReference type="ARBA" id="ARBA00013368"/>
    </source>
</evidence>
<feature type="compositionally biased region" description="Acidic residues" evidence="5">
    <location>
        <begin position="233"/>
        <end position="245"/>
    </location>
</feature>
<dbReference type="SUPFAM" id="SSF52540">
    <property type="entry name" value="P-loop containing nucleoside triphosphate hydrolases"/>
    <property type="match status" value="1"/>
</dbReference>
<dbReference type="Proteomes" id="UP000182725">
    <property type="component" value="Unassembled WGS sequence"/>
</dbReference>
<feature type="coiled-coil region" evidence="4">
    <location>
        <begin position="440"/>
        <end position="491"/>
    </location>
</feature>
<dbReference type="PANTHER" id="PTHR32114:SF2">
    <property type="entry name" value="ABC TRANSPORTER ABCH.3"/>
    <property type="match status" value="1"/>
</dbReference>
<comment type="similarity">
    <text evidence="1">Belongs to the SMC family. SbcC subfamily.</text>
</comment>
<evidence type="ECO:0000313" key="7">
    <source>
        <dbReference type="EMBL" id="SED95549.1"/>
    </source>
</evidence>
<dbReference type="GO" id="GO:0004527">
    <property type="term" value="F:exonuclease activity"/>
    <property type="evidence" value="ECO:0007669"/>
    <property type="project" value="UniProtKB-KW"/>
</dbReference>
<feature type="region of interest" description="Disordered" evidence="5">
    <location>
        <begin position="225"/>
        <end position="249"/>
    </location>
</feature>